<keyword evidence="7" id="KW-1133">Transmembrane helix</keyword>
<keyword evidence="1" id="KW-0808">Transferase</keyword>
<evidence type="ECO:0000256" key="6">
    <source>
        <dbReference type="PROSITE-ProRule" id="PRU10141"/>
    </source>
</evidence>
<dbReference type="GO" id="GO:0005524">
    <property type="term" value="F:ATP binding"/>
    <property type="evidence" value="ECO:0007669"/>
    <property type="project" value="UniProtKB-UniRule"/>
</dbReference>
<gene>
    <name evidence="9" type="ORF">F3N42_09630</name>
</gene>
<keyword evidence="2 6" id="KW-0547">Nucleotide-binding</keyword>
<dbReference type="Gene3D" id="1.25.40.10">
    <property type="entry name" value="Tetratricopeptide repeat domain"/>
    <property type="match status" value="3"/>
</dbReference>
<dbReference type="InterPro" id="IPR000719">
    <property type="entry name" value="Prot_kinase_dom"/>
</dbReference>
<dbReference type="AlphaFoldDB" id="A0A5N0TBV7"/>
<dbReference type="SMART" id="SM00028">
    <property type="entry name" value="TPR"/>
    <property type="match status" value="6"/>
</dbReference>
<keyword evidence="5" id="KW-0802">TPR repeat</keyword>
<dbReference type="GO" id="GO:0004674">
    <property type="term" value="F:protein serine/threonine kinase activity"/>
    <property type="evidence" value="ECO:0007669"/>
    <property type="project" value="UniProtKB-KW"/>
</dbReference>
<dbReference type="PANTHER" id="PTHR43289:SF6">
    <property type="entry name" value="SERINE_THREONINE-PROTEIN KINASE NEKL-3"/>
    <property type="match status" value="1"/>
</dbReference>
<keyword evidence="7" id="KW-0812">Transmembrane</keyword>
<dbReference type="SUPFAM" id="SSF48452">
    <property type="entry name" value="TPR-like"/>
    <property type="match status" value="2"/>
</dbReference>
<dbReference type="InterPro" id="IPR011009">
    <property type="entry name" value="Kinase-like_dom_sf"/>
</dbReference>
<sequence length="800" mass="87510">MREFSGEANGRGALTGRVIDRWVLGDEIGRGGMSVVYHAHRDGDGFGQDAAMKILSMTFAGRAMLDSFLRERRILSGLHHPGIARLIDGGVTNDGAPWLVMEYVDGVRIDQWCRDNHANTRSVVQLVEQLARAVAYAQRHLVIHRDINSANVLVNERNRPVLIDFGIAGLMGREDTRTMHAFTPQFAAPEQVAGEDCTTATDVYAIGRLLQTLLVDHTVDRDLRLLIDVATHQDPDQRYANARNLAEDLQAWLDNRPMRARAPSLRYRAGKFIARNRWGVAAAALLFVAILGGLATSLWQARIAAHERDVARAESARARQVTHFLQNLFRASDPDEAQGETVTARELLDVGGHQLSGAFEGDPALRGQMLVLLGNLYRELGELDTAEPLLREGLALADTHGDDNDRVDALRALSRAQMDAGNHDDAIASVERAIGILEELDQVPGPRHATLMEPLLFSLTELGRSEEAVTRGQAALDLARQVPSLPDPSLYEYLYALSTAMGVLELNDRALPLMREAADLGVVDEDSPSSLISLLGTLASGLERQGNLTEGLELRQQALATAERIYPRDHLIRARTLNNLGNTFNRLGRYEEAAAALSRALAIYEKTYGDEAIPRVAAVHNNLGNALRSAGDLETAATHIGRAQQMAGEIFGLDDYRFTIATCNLGNVHRLLGRFESAGSLFRQCLETRLEVMGADHPSVGNAQVLMADLRLDEGKYAEALALCNAAMALYDTIGYDRPRERLATLTRHARALDGLQRHAEARTAFNDAAALAEAAGEDAGSSREEFEAAYAAFQSRTTP</sequence>
<feature type="domain" description="Protein kinase" evidence="8">
    <location>
        <begin position="22"/>
        <end position="348"/>
    </location>
</feature>
<evidence type="ECO:0000259" key="8">
    <source>
        <dbReference type="PROSITE" id="PS50011"/>
    </source>
</evidence>
<dbReference type="PROSITE" id="PS50005">
    <property type="entry name" value="TPR"/>
    <property type="match status" value="1"/>
</dbReference>
<dbReference type="PROSITE" id="PS00107">
    <property type="entry name" value="PROTEIN_KINASE_ATP"/>
    <property type="match status" value="1"/>
</dbReference>
<evidence type="ECO:0000313" key="9">
    <source>
        <dbReference type="EMBL" id="KAA9131567.1"/>
    </source>
</evidence>
<keyword evidence="9" id="KW-0723">Serine/threonine-protein kinase</keyword>
<dbReference type="Proteomes" id="UP000325372">
    <property type="component" value="Unassembled WGS sequence"/>
</dbReference>
<dbReference type="Pfam" id="PF13424">
    <property type="entry name" value="TPR_12"/>
    <property type="match status" value="3"/>
</dbReference>
<dbReference type="InterPro" id="IPR019734">
    <property type="entry name" value="TPR_rpt"/>
</dbReference>
<dbReference type="EMBL" id="VYXP01000005">
    <property type="protein sequence ID" value="KAA9131567.1"/>
    <property type="molecule type" value="Genomic_DNA"/>
</dbReference>
<keyword evidence="3 9" id="KW-0418">Kinase</keyword>
<feature type="binding site" evidence="6">
    <location>
        <position position="53"/>
    </location>
    <ligand>
        <name>ATP</name>
        <dbReference type="ChEBI" id="CHEBI:30616"/>
    </ligand>
</feature>
<evidence type="ECO:0000256" key="4">
    <source>
        <dbReference type="ARBA" id="ARBA00022840"/>
    </source>
</evidence>
<keyword evidence="7" id="KW-0472">Membrane</keyword>
<reference evidence="9 10" key="1">
    <citation type="submission" date="2019-09" db="EMBL/GenBank/DDBJ databases">
        <title>Wenzhouxiangella sp. Genome sequencing and assembly.</title>
        <authorList>
            <person name="Zhang R."/>
        </authorList>
    </citation>
    <scope>NUCLEOTIDE SEQUENCE [LARGE SCALE GENOMIC DNA]</scope>
    <source>
        <strain evidence="9 10">W260</strain>
    </source>
</reference>
<keyword evidence="10" id="KW-1185">Reference proteome</keyword>
<accession>A0A5N0TBV7</accession>
<proteinExistence type="predicted"/>
<evidence type="ECO:0000256" key="3">
    <source>
        <dbReference type="ARBA" id="ARBA00022777"/>
    </source>
</evidence>
<feature type="transmembrane region" description="Helical" evidence="7">
    <location>
        <begin position="278"/>
        <end position="299"/>
    </location>
</feature>
<protein>
    <submittedName>
        <fullName evidence="9">Serine/threonine protein kinase</fullName>
    </submittedName>
</protein>
<feature type="repeat" description="TPR" evidence="5">
    <location>
        <begin position="574"/>
        <end position="607"/>
    </location>
</feature>
<dbReference type="InterPro" id="IPR017441">
    <property type="entry name" value="Protein_kinase_ATP_BS"/>
</dbReference>
<dbReference type="Gene3D" id="1.10.510.10">
    <property type="entry name" value="Transferase(Phosphotransferase) domain 1"/>
    <property type="match status" value="1"/>
</dbReference>
<evidence type="ECO:0000256" key="1">
    <source>
        <dbReference type="ARBA" id="ARBA00022679"/>
    </source>
</evidence>
<dbReference type="PANTHER" id="PTHR43289">
    <property type="entry name" value="MITOGEN-ACTIVATED PROTEIN KINASE KINASE KINASE 20-RELATED"/>
    <property type="match status" value="1"/>
</dbReference>
<evidence type="ECO:0000256" key="5">
    <source>
        <dbReference type="PROSITE-ProRule" id="PRU00339"/>
    </source>
</evidence>
<evidence type="ECO:0000256" key="2">
    <source>
        <dbReference type="ARBA" id="ARBA00022741"/>
    </source>
</evidence>
<dbReference type="PROSITE" id="PS50011">
    <property type="entry name" value="PROTEIN_KINASE_DOM"/>
    <property type="match status" value="1"/>
</dbReference>
<dbReference type="CDD" id="cd14014">
    <property type="entry name" value="STKc_PknB_like"/>
    <property type="match status" value="1"/>
</dbReference>
<dbReference type="Pfam" id="PF00069">
    <property type="entry name" value="Pkinase"/>
    <property type="match status" value="1"/>
</dbReference>
<keyword evidence="4 6" id="KW-0067">ATP-binding</keyword>
<evidence type="ECO:0000256" key="7">
    <source>
        <dbReference type="SAM" id="Phobius"/>
    </source>
</evidence>
<organism evidence="9 10">
    <name type="scientific">Marinihelvus fidelis</name>
    <dbReference type="NCBI Taxonomy" id="2613842"/>
    <lineage>
        <taxon>Bacteria</taxon>
        <taxon>Pseudomonadati</taxon>
        <taxon>Pseudomonadota</taxon>
        <taxon>Gammaproteobacteria</taxon>
        <taxon>Chromatiales</taxon>
        <taxon>Wenzhouxiangellaceae</taxon>
        <taxon>Marinihelvus</taxon>
    </lineage>
</organism>
<dbReference type="InterPro" id="IPR011990">
    <property type="entry name" value="TPR-like_helical_dom_sf"/>
</dbReference>
<dbReference type="SUPFAM" id="SSF56112">
    <property type="entry name" value="Protein kinase-like (PK-like)"/>
    <property type="match status" value="1"/>
</dbReference>
<name>A0A5N0TBV7_9GAMM</name>
<comment type="caution">
    <text evidence="9">The sequence shown here is derived from an EMBL/GenBank/DDBJ whole genome shotgun (WGS) entry which is preliminary data.</text>
</comment>
<evidence type="ECO:0000313" key="10">
    <source>
        <dbReference type="Proteomes" id="UP000325372"/>
    </source>
</evidence>